<dbReference type="AlphaFoldDB" id="A0A837D891"/>
<feature type="compositionally biased region" description="Basic and acidic residues" evidence="1">
    <location>
        <begin position="33"/>
        <end position="46"/>
    </location>
</feature>
<name>A0A837D891_9PSEU</name>
<feature type="region of interest" description="Disordered" evidence="1">
    <location>
        <begin position="1"/>
        <end position="46"/>
    </location>
</feature>
<accession>A0A837D891</accession>
<gene>
    <name evidence="2" type="ORF">MINT15_23670</name>
</gene>
<dbReference type="EMBL" id="JRZE01000005">
    <property type="protein sequence ID" value="KHF43642.1"/>
    <property type="molecule type" value="Genomic_DNA"/>
</dbReference>
<reference evidence="2 3" key="1">
    <citation type="submission" date="2014-10" db="EMBL/GenBank/DDBJ databases">
        <title>Genome sequence of Micropolyspora internatus JCM3315.</title>
        <authorList>
            <person name="Shin S.-K."/>
            <person name="Yi H."/>
        </authorList>
    </citation>
    <scope>NUCLEOTIDE SEQUENCE [LARGE SCALE GENOMIC DNA]</scope>
    <source>
        <strain evidence="2 3">JCM 3315</strain>
    </source>
</reference>
<dbReference type="Proteomes" id="UP000030848">
    <property type="component" value="Unassembled WGS sequence"/>
</dbReference>
<evidence type="ECO:0000313" key="3">
    <source>
        <dbReference type="Proteomes" id="UP000030848"/>
    </source>
</evidence>
<protein>
    <submittedName>
        <fullName evidence="2">Uncharacterized protein</fullName>
    </submittedName>
</protein>
<evidence type="ECO:0000256" key="1">
    <source>
        <dbReference type="SAM" id="MobiDB-lite"/>
    </source>
</evidence>
<evidence type="ECO:0000313" key="2">
    <source>
        <dbReference type="EMBL" id="KHF43642.1"/>
    </source>
</evidence>
<comment type="caution">
    <text evidence="2">The sequence shown here is derived from an EMBL/GenBank/DDBJ whole genome shotgun (WGS) entry which is preliminary data.</text>
</comment>
<sequence length="46" mass="4784">MAVSTRPKGRPGAAVGGVGGAIDMDSTVPLQLDDDRADRRKCTDAR</sequence>
<organism evidence="2 3">
    <name type="scientific">Saccharomonospora viridis</name>
    <dbReference type="NCBI Taxonomy" id="1852"/>
    <lineage>
        <taxon>Bacteria</taxon>
        <taxon>Bacillati</taxon>
        <taxon>Actinomycetota</taxon>
        <taxon>Actinomycetes</taxon>
        <taxon>Pseudonocardiales</taxon>
        <taxon>Pseudonocardiaceae</taxon>
        <taxon>Saccharomonospora</taxon>
    </lineage>
</organism>
<proteinExistence type="predicted"/>